<evidence type="ECO:0000256" key="1">
    <source>
        <dbReference type="SAM" id="Phobius"/>
    </source>
</evidence>
<sequence length="160" mass="18190">MQVAYRKRWWRWLLVGTCLLAIAYFSSQPFAEQDLRPEIRRHAGLVERVRELPPVSFSYSGQLVDSRRAPADFIQFWLRKGAHVVIYGALGLSLAAALQGLNKRRWFVAGMILVLVAALDEWHQTFVPGRTGRAVDVLVDLTGFVVLAFFFSKKSKNLQA</sequence>
<name>A0AAU8PIS1_DESK7</name>
<proteinExistence type="predicted"/>
<organism evidence="3 4">
    <name type="scientific">Desulfofundulus kuznetsovii (strain DSM 6115 / VKM B-1805 / 17)</name>
    <name type="common">Desulfotomaculum kuznetsovii</name>
    <dbReference type="NCBI Taxonomy" id="760568"/>
    <lineage>
        <taxon>Bacteria</taxon>
        <taxon>Bacillati</taxon>
        <taxon>Bacillota</taxon>
        <taxon>Clostridia</taxon>
        <taxon>Eubacteriales</taxon>
        <taxon>Peptococcaceae</taxon>
        <taxon>Desulfofundulus</taxon>
    </lineage>
</organism>
<dbReference type="KEGG" id="dku:Desku_2087"/>
<accession>A0AAU8PIS1</accession>
<dbReference type="InterPro" id="IPR006976">
    <property type="entry name" value="VanZ-like"/>
</dbReference>
<keyword evidence="1" id="KW-0812">Transmembrane</keyword>
<evidence type="ECO:0000313" key="3">
    <source>
        <dbReference type="EMBL" id="AEG15634.1"/>
    </source>
</evidence>
<feature type="transmembrane region" description="Helical" evidence="1">
    <location>
        <begin position="81"/>
        <end position="98"/>
    </location>
</feature>
<keyword evidence="1" id="KW-1133">Transmembrane helix</keyword>
<feature type="transmembrane region" description="Helical" evidence="1">
    <location>
        <begin position="134"/>
        <end position="151"/>
    </location>
</feature>
<evidence type="ECO:0000313" key="4">
    <source>
        <dbReference type="Proteomes" id="UP000009229"/>
    </source>
</evidence>
<dbReference type="Pfam" id="PF04892">
    <property type="entry name" value="VanZ"/>
    <property type="match status" value="1"/>
</dbReference>
<feature type="transmembrane region" description="Helical" evidence="1">
    <location>
        <begin position="105"/>
        <end position="122"/>
    </location>
</feature>
<feature type="domain" description="VanZ-like" evidence="2">
    <location>
        <begin position="17"/>
        <end position="151"/>
    </location>
</feature>
<dbReference type="PIRSF" id="PIRSF019083">
    <property type="entry name" value="UCP019083_VanZ"/>
    <property type="match status" value="1"/>
</dbReference>
<evidence type="ECO:0000259" key="2">
    <source>
        <dbReference type="Pfam" id="PF04892"/>
    </source>
</evidence>
<protein>
    <submittedName>
        <fullName evidence="3">VanZ family protein</fullName>
    </submittedName>
</protein>
<dbReference type="EMBL" id="CP002770">
    <property type="protein sequence ID" value="AEG15634.1"/>
    <property type="molecule type" value="Genomic_DNA"/>
</dbReference>
<dbReference type="Proteomes" id="UP000009229">
    <property type="component" value="Chromosome"/>
</dbReference>
<dbReference type="AlphaFoldDB" id="A0AAU8PIS1"/>
<dbReference type="InterPro" id="IPR016747">
    <property type="entry name" value="Phosphotransbutyrylase"/>
</dbReference>
<dbReference type="NCBIfam" id="NF037970">
    <property type="entry name" value="vanZ_1"/>
    <property type="match status" value="1"/>
</dbReference>
<reference evidence="4" key="1">
    <citation type="submission" date="2011-05" db="EMBL/GenBank/DDBJ databases">
        <title>Complete sequence of Desulfotomaculum kuznetsovii DSM 6115.</title>
        <authorList>
            <person name="Lucas S."/>
            <person name="Han J."/>
            <person name="Lapidus A."/>
            <person name="Cheng J.-F."/>
            <person name="Goodwin L."/>
            <person name="Pitluck S."/>
            <person name="Peters L."/>
            <person name="Mikhailova N."/>
            <person name="Lu M."/>
            <person name="Saunders E."/>
            <person name="Han C."/>
            <person name="Tapia R."/>
            <person name="Land M."/>
            <person name="Hauser L."/>
            <person name="Kyrpides N."/>
            <person name="Ivanova N."/>
            <person name="Pagani I."/>
            <person name="Nazina T."/>
            <person name="Ivanova A."/>
            <person name="Parshina S."/>
            <person name="Kuever J."/>
            <person name="Muyzer G."/>
            <person name="Plugge C."/>
            <person name="Stams A."/>
            <person name="Woyke T."/>
        </authorList>
    </citation>
    <scope>NUCLEOTIDE SEQUENCE [LARGE SCALE GENOMIC DNA]</scope>
    <source>
        <strain evidence="4">DSM 6115 / VKM B-1805 / 17</strain>
    </source>
</reference>
<keyword evidence="4" id="KW-1185">Reference proteome</keyword>
<gene>
    <name evidence="3" type="ordered locus">Desku_2087</name>
</gene>
<keyword evidence="1" id="KW-0472">Membrane</keyword>